<protein>
    <submittedName>
        <fullName evidence="1">Uncharacterized protein</fullName>
    </submittedName>
</protein>
<sequence>MSEKTERENQAIESTNFLAEFQRSNLASEFAEKLLSRINRFDSGLDGEHEVGVKLVSFGQSVTFHVSNVGYFNPSLILFVGLTEDGNQVELMQHVSQISFLLIALPKLEPDQPKRPIGFIQESI</sequence>
<evidence type="ECO:0000313" key="2">
    <source>
        <dbReference type="Proteomes" id="UP000185557"/>
    </source>
</evidence>
<dbReference type="EMBL" id="MRCG01000015">
    <property type="protein sequence ID" value="OKH45938.1"/>
    <property type="molecule type" value="Genomic_DNA"/>
</dbReference>
<accession>A0A1U7J1Y8</accession>
<dbReference type="Pfam" id="PF19670">
    <property type="entry name" value="DUF6173"/>
    <property type="match status" value="1"/>
</dbReference>
<reference evidence="1 2" key="1">
    <citation type="submission" date="2016-11" db="EMBL/GenBank/DDBJ databases">
        <title>Draft Genome Sequences of Nine Cyanobacterial Strains from Diverse Habitats.</title>
        <authorList>
            <person name="Zhu T."/>
            <person name="Hou S."/>
            <person name="Lu X."/>
            <person name="Hess W.R."/>
        </authorList>
    </citation>
    <scope>NUCLEOTIDE SEQUENCE [LARGE SCALE GENOMIC DNA]</scope>
    <source>
        <strain evidence="1 2">NIES-30</strain>
    </source>
</reference>
<dbReference type="Proteomes" id="UP000185557">
    <property type="component" value="Unassembled WGS sequence"/>
</dbReference>
<proteinExistence type="predicted"/>
<gene>
    <name evidence="1" type="ORF">NIES30_18245</name>
</gene>
<comment type="caution">
    <text evidence="1">The sequence shown here is derived from an EMBL/GenBank/DDBJ whole genome shotgun (WGS) entry which is preliminary data.</text>
</comment>
<organism evidence="1 2">
    <name type="scientific">Phormidium tenue NIES-30</name>
    <dbReference type="NCBI Taxonomy" id="549789"/>
    <lineage>
        <taxon>Bacteria</taxon>
        <taxon>Bacillati</taxon>
        <taxon>Cyanobacteriota</taxon>
        <taxon>Cyanophyceae</taxon>
        <taxon>Oscillatoriophycideae</taxon>
        <taxon>Oscillatoriales</taxon>
        <taxon>Oscillatoriaceae</taxon>
        <taxon>Phormidium</taxon>
    </lineage>
</organism>
<evidence type="ECO:0000313" key="1">
    <source>
        <dbReference type="EMBL" id="OKH45938.1"/>
    </source>
</evidence>
<dbReference type="InterPro" id="IPR046171">
    <property type="entry name" value="DUF6173"/>
</dbReference>
<dbReference type="STRING" id="549789.NIES30_18245"/>
<keyword evidence="2" id="KW-1185">Reference proteome</keyword>
<name>A0A1U7J1Y8_9CYAN</name>
<dbReference type="AlphaFoldDB" id="A0A1U7J1Y8"/>